<dbReference type="InterPro" id="IPR054723">
    <property type="entry name" value="Ams1-like_N"/>
</dbReference>
<dbReference type="GO" id="GO:0046872">
    <property type="term" value="F:metal ion binding"/>
    <property type="evidence" value="ECO:0007669"/>
    <property type="project" value="UniProtKB-KW"/>
</dbReference>
<dbReference type="SMART" id="SM00872">
    <property type="entry name" value="Alpha-mann_mid"/>
    <property type="match status" value="1"/>
</dbReference>
<dbReference type="Gene3D" id="3.20.110.10">
    <property type="entry name" value="Glycoside hydrolase 38, N terminal domain"/>
    <property type="match status" value="1"/>
</dbReference>
<dbReference type="PANTHER" id="PTHR46017">
    <property type="entry name" value="ALPHA-MANNOSIDASE 2C1"/>
    <property type="match status" value="1"/>
</dbReference>
<keyword evidence="3" id="KW-0378">Hydrolase</keyword>
<evidence type="ECO:0000256" key="3">
    <source>
        <dbReference type="ARBA" id="ARBA00022801"/>
    </source>
</evidence>
<organism evidence="6 7">
    <name type="scientific">Vallitalea guaymasensis</name>
    <dbReference type="NCBI Taxonomy" id="1185412"/>
    <lineage>
        <taxon>Bacteria</taxon>
        <taxon>Bacillati</taxon>
        <taxon>Bacillota</taxon>
        <taxon>Clostridia</taxon>
        <taxon>Lachnospirales</taxon>
        <taxon>Vallitaleaceae</taxon>
        <taxon>Vallitalea</taxon>
    </lineage>
</organism>
<dbReference type="InterPro" id="IPR000602">
    <property type="entry name" value="Glyco_hydro_38_N"/>
</dbReference>
<dbReference type="InterPro" id="IPR037094">
    <property type="entry name" value="Glyco_hydro_38_cen_sf"/>
</dbReference>
<dbReference type="GO" id="GO:0030246">
    <property type="term" value="F:carbohydrate binding"/>
    <property type="evidence" value="ECO:0007669"/>
    <property type="project" value="InterPro"/>
</dbReference>
<dbReference type="Pfam" id="PF09261">
    <property type="entry name" value="Alpha-mann_mid"/>
    <property type="match status" value="1"/>
</dbReference>
<evidence type="ECO:0000256" key="4">
    <source>
        <dbReference type="ARBA" id="ARBA00023295"/>
    </source>
</evidence>
<dbReference type="FunFam" id="1.20.1270.50:FF:000004">
    <property type="entry name" value="alpha-mannosidase 2C1 isoform X1"/>
    <property type="match status" value="1"/>
</dbReference>
<dbReference type="PANTHER" id="PTHR46017:SF1">
    <property type="entry name" value="ALPHA-MANNOSIDASE 2C1"/>
    <property type="match status" value="1"/>
</dbReference>
<sequence length="1001" mass="115634">MPYNKKKMYVYIQNVIDKVNKAMYEKVAELDAVAWITKEPIPFHERCNGEEKQVRIGETWGQLWDCGWFNFTGEVPKTQKGQKIVLLIDVNGEGCVFDKEGCPIRGLTNISSSFDFSLGKPGKKVVQFLENAEGGEKIDIWIETGCNDLFGRYSKEGTLEEACVAVCNQEMRALYYDFQVLYELMSQLPDSESRHMSILYKLDEATKVLKDYTEEEAVKARKILMSELNKKGGDPSLTVSAIGHAHIDLAWLWPIRETIRKGARTFSTVLEMMERYPDYIFGASQPQLYAWMKERYPSLYKKIEQRIKEERWEVQGAMWVEPDTNISGGEALIRQVVYGKRFFREEFGKDMKILWLPDVFGYTGSLPQILKKSGVDYFMTIKLSWSEINQFPHHTFNWQGIDGTKILCHMPPEGTYNSSASPQAVKKTEAQYLDKGVSDNCLMLFGIGDGGGGPGAEHLERLERVKNLNGLSPVVQESSLDFFKRIDKDSHKYKTWNGELYLEKHQGTFTSQAKNKKYNRKMEIMLRELELSSMLAQINAQMVYPQQEIEEIWKEVLLYQFHDILPGSSIKRVYDESLNRYQVLMNKTQEMIQKSLEAVADNIDTHGIDNPHMVFNSLSWERKEWLKVKDDWQYLSVPPMGYSVVDEKEKDDISDKLVVKEDCLENELIKLQFNDDGTIKSIYDKEYQREVIQDGVEANVLAVYDDQGDAWDFDINYDERPFDSFQLRSRENYIDGPKAIMKQVYNLGESKLIQKVILTKDSRRIDFKTEVQWQESNKMLRTSFPVDVYATDATCDIQFGTIKRPLNRNTSWESAKYEICAHKWVDISQRDYGVALMNDCKYGYKVLENTIDLNLLRSTNYPGVNADKGKHEFTYSLYPHNGDYVTGEVAKRADELNIPLNCIEVNSSKDQLPKTKAFIEILDGDVVIESVKRAEDDNDIIVRLYENNSSSVNAQIFFNFDVKSVQLVDMMEENSSDIPIEKGIVNLRFKPFEIHTLKVNI</sequence>
<dbReference type="SUPFAM" id="SSF74650">
    <property type="entry name" value="Galactose mutarotase-like"/>
    <property type="match status" value="1"/>
</dbReference>
<dbReference type="Gene3D" id="2.70.98.30">
    <property type="entry name" value="Golgi alpha-mannosidase II, domain 4"/>
    <property type="match status" value="1"/>
</dbReference>
<dbReference type="SUPFAM" id="SSF88688">
    <property type="entry name" value="Families 57/38 glycoside transferase middle domain"/>
    <property type="match status" value="1"/>
</dbReference>
<reference evidence="6 7" key="1">
    <citation type="submission" date="2020-07" db="EMBL/GenBank/DDBJ databases">
        <title>Vallitalea guaymasensis genome.</title>
        <authorList>
            <person name="Postec A."/>
        </authorList>
    </citation>
    <scope>NUCLEOTIDE SEQUENCE [LARGE SCALE GENOMIC DNA]</scope>
    <source>
        <strain evidence="6 7">Ra1766G1</strain>
    </source>
</reference>
<dbReference type="Gene3D" id="2.60.40.2220">
    <property type="match status" value="1"/>
</dbReference>
<dbReference type="InterPro" id="IPR041147">
    <property type="entry name" value="GH38_C"/>
</dbReference>
<evidence type="ECO:0000313" key="6">
    <source>
        <dbReference type="EMBL" id="QUH27867.1"/>
    </source>
</evidence>
<dbReference type="Gene3D" id="1.20.1270.50">
    <property type="entry name" value="Glycoside hydrolase family 38, central domain"/>
    <property type="match status" value="1"/>
</dbReference>
<evidence type="ECO:0000313" key="7">
    <source>
        <dbReference type="Proteomes" id="UP000677305"/>
    </source>
</evidence>
<keyword evidence="7" id="KW-1185">Reference proteome</keyword>
<dbReference type="GO" id="GO:0006013">
    <property type="term" value="P:mannose metabolic process"/>
    <property type="evidence" value="ECO:0007669"/>
    <property type="project" value="InterPro"/>
</dbReference>
<dbReference type="CDD" id="cd10789">
    <property type="entry name" value="GH38N_AMII_ER_cytosolic"/>
    <property type="match status" value="1"/>
</dbReference>
<dbReference type="Proteomes" id="UP000677305">
    <property type="component" value="Chromosome"/>
</dbReference>
<dbReference type="InterPro" id="IPR011013">
    <property type="entry name" value="Gal_mutarotase_sf_dom"/>
</dbReference>
<feature type="domain" description="Glycoside hydrolase family 38 central" evidence="5">
    <location>
        <begin position="503"/>
        <end position="581"/>
    </location>
</feature>
<protein>
    <submittedName>
        <fullName evidence="6">Alpha-mannosidase</fullName>
    </submittedName>
</protein>
<dbReference type="FunFam" id="3.20.110.10:FF:000002">
    <property type="entry name" value="alpha-mannosidase 2C1 isoform X1"/>
    <property type="match status" value="1"/>
</dbReference>
<keyword evidence="2" id="KW-0479">Metal-binding</keyword>
<gene>
    <name evidence="6" type="ORF">HYG85_02630</name>
</gene>
<evidence type="ECO:0000256" key="2">
    <source>
        <dbReference type="ARBA" id="ARBA00022723"/>
    </source>
</evidence>
<evidence type="ECO:0000259" key="5">
    <source>
        <dbReference type="SMART" id="SM00872"/>
    </source>
</evidence>
<dbReference type="Pfam" id="PF01074">
    <property type="entry name" value="Glyco_hydro_38N"/>
    <property type="match status" value="1"/>
</dbReference>
<dbReference type="InterPro" id="IPR015341">
    <property type="entry name" value="Glyco_hydro_38_cen"/>
</dbReference>
<evidence type="ECO:0000256" key="1">
    <source>
        <dbReference type="ARBA" id="ARBA00009792"/>
    </source>
</evidence>
<dbReference type="RefSeq" id="WP_212692166.1">
    <property type="nucleotide sequence ID" value="NZ_CP058561.1"/>
</dbReference>
<dbReference type="AlphaFoldDB" id="A0A8J8M7L5"/>
<name>A0A8J8M7L5_9FIRM</name>
<proteinExistence type="inferred from homology"/>
<dbReference type="Pfam" id="PF07748">
    <property type="entry name" value="Glyco_hydro_38C"/>
    <property type="match status" value="1"/>
</dbReference>
<dbReference type="GO" id="GO:0009313">
    <property type="term" value="P:oligosaccharide catabolic process"/>
    <property type="evidence" value="ECO:0007669"/>
    <property type="project" value="TreeGrafter"/>
</dbReference>
<dbReference type="EMBL" id="CP058561">
    <property type="protein sequence ID" value="QUH27867.1"/>
    <property type="molecule type" value="Genomic_DNA"/>
</dbReference>
<dbReference type="InterPro" id="IPR028995">
    <property type="entry name" value="Glyco_hydro_57/38_cen_sf"/>
</dbReference>
<dbReference type="Pfam" id="PF17677">
    <property type="entry name" value="Glyco_hydro38C2"/>
    <property type="match status" value="1"/>
</dbReference>
<accession>A0A8J8M7L5</accession>
<dbReference type="InterPro" id="IPR027291">
    <property type="entry name" value="Glyco_hydro_38_N_sf"/>
</dbReference>
<dbReference type="InterPro" id="IPR011330">
    <property type="entry name" value="Glyco_hydro/deAcase_b/a-brl"/>
</dbReference>
<dbReference type="SUPFAM" id="SSF88713">
    <property type="entry name" value="Glycoside hydrolase/deacetylase"/>
    <property type="match status" value="1"/>
</dbReference>
<dbReference type="KEGG" id="vgu:HYG85_02630"/>
<dbReference type="GO" id="GO:0004559">
    <property type="term" value="F:alpha-mannosidase activity"/>
    <property type="evidence" value="ECO:0007669"/>
    <property type="project" value="InterPro"/>
</dbReference>
<comment type="similarity">
    <text evidence="1">Belongs to the glycosyl hydrolase 38 family.</text>
</comment>
<dbReference type="InterPro" id="IPR011682">
    <property type="entry name" value="Glyco_hydro_38_C"/>
</dbReference>
<keyword evidence="4" id="KW-0326">Glycosidase</keyword>
<dbReference type="Pfam" id="PF22907">
    <property type="entry name" value="Ams1-like_1st"/>
    <property type="match status" value="1"/>
</dbReference>